<comment type="caution">
    <text evidence="1">The sequence shown here is derived from an EMBL/GenBank/DDBJ whole genome shotgun (WGS) entry which is preliminary data.</text>
</comment>
<evidence type="ECO:0000313" key="1">
    <source>
        <dbReference type="EMBL" id="CAG5036435.1"/>
    </source>
</evidence>
<gene>
    <name evidence="1" type="ORF">PAPOLLO_LOCUS20832</name>
</gene>
<sequence length="143" mass="16619">MKAIDGLIDCIQRFDSCWSTIANKDDNLKNPSFEEEIIEDSQPLSPSLLSNLPKKRKKTAEKATQCEECFVNYKRTSEFEIEVNVDALQPPRFICERPSDIRNEYFASLVAFELEKIRPEERSYVYGQIINTIRSCRGENEFP</sequence>
<dbReference type="AlphaFoldDB" id="A0A8S3XP76"/>
<evidence type="ECO:0000313" key="2">
    <source>
        <dbReference type="Proteomes" id="UP000691718"/>
    </source>
</evidence>
<dbReference type="OrthoDB" id="7463508at2759"/>
<reference evidence="1" key="1">
    <citation type="submission" date="2021-04" db="EMBL/GenBank/DDBJ databases">
        <authorList>
            <person name="Tunstrom K."/>
        </authorList>
    </citation>
    <scope>NUCLEOTIDE SEQUENCE</scope>
</reference>
<accession>A0A8S3XP76</accession>
<keyword evidence="2" id="KW-1185">Reference proteome</keyword>
<organism evidence="1 2">
    <name type="scientific">Parnassius apollo</name>
    <name type="common">Apollo butterfly</name>
    <name type="synonym">Papilio apollo</name>
    <dbReference type="NCBI Taxonomy" id="110799"/>
    <lineage>
        <taxon>Eukaryota</taxon>
        <taxon>Metazoa</taxon>
        <taxon>Ecdysozoa</taxon>
        <taxon>Arthropoda</taxon>
        <taxon>Hexapoda</taxon>
        <taxon>Insecta</taxon>
        <taxon>Pterygota</taxon>
        <taxon>Neoptera</taxon>
        <taxon>Endopterygota</taxon>
        <taxon>Lepidoptera</taxon>
        <taxon>Glossata</taxon>
        <taxon>Ditrysia</taxon>
        <taxon>Papilionoidea</taxon>
        <taxon>Papilionidae</taxon>
        <taxon>Parnassiinae</taxon>
        <taxon>Parnassini</taxon>
        <taxon>Parnassius</taxon>
        <taxon>Parnassius</taxon>
    </lineage>
</organism>
<protein>
    <submittedName>
        <fullName evidence="1">(apollo) hypothetical protein</fullName>
    </submittedName>
</protein>
<name>A0A8S3XP76_PARAO</name>
<proteinExistence type="predicted"/>
<dbReference type="EMBL" id="CAJQZP010001288">
    <property type="protein sequence ID" value="CAG5036435.1"/>
    <property type="molecule type" value="Genomic_DNA"/>
</dbReference>
<dbReference type="Proteomes" id="UP000691718">
    <property type="component" value="Unassembled WGS sequence"/>
</dbReference>